<feature type="compositionally biased region" description="Polar residues" evidence="5">
    <location>
        <begin position="608"/>
        <end position="618"/>
    </location>
</feature>
<evidence type="ECO:0000313" key="8">
    <source>
        <dbReference type="EMBL" id="ABM79946.1"/>
    </source>
</evidence>
<proteinExistence type="inferred from homology"/>
<evidence type="ECO:0000259" key="7">
    <source>
        <dbReference type="Pfam" id="PF00149"/>
    </source>
</evidence>
<dbReference type="GO" id="GO:0016787">
    <property type="term" value="F:hydrolase activity"/>
    <property type="evidence" value="ECO:0007669"/>
    <property type="project" value="UniProtKB-KW"/>
</dbReference>
<dbReference type="AlphaFoldDB" id="A2BIY5"/>
<dbReference type="SUPFAM" id="SSF56300">
    <property type="entry name" value="Metallo-dependent phosphatases"/>
    <property type="match status" value="1"/>
</dbReference>
<evidence type="ECO:0000256" key="5">
    <source>
        <dbReference type="SAM" id="MobiDB-lite"/>
    </source>
</evidence>
<dbReference type="InterPro" id="IPR029052">
    <property type="entry name" value="Metallo-depent_PP-like"/>
</dbReference>
<dbReference type="GO" id="GO:0046872">
    <property type="term" value="F:metal ion binding"/>
    <property type="evidence" value="ECO:0007669"/>
    <property type="project" value="UniProtKB-KW"/>
</dbReference>
<dbReference type="Gene3D" id="3.60.21.10">
    <property type="match status" value="1"/>
</dbReference>
<evidence type="ECO:0000256" key="4">
    <source>
        <dbReference type="ARBA" id="ARBA00025742"/>
    </source>
</evidence>
<comment type="similarity">
    <text evidence="4">Belongs to the cyclic nucleotide phosphodiesterase class-III family.</text>
</comment>
<protein>
    <submittedName>
        <fullName evidence="8">Metallo phosphoesterase (Calcineurin family)</fullName>
    </submittedName>
</protein>
<name>A2BIY5_HYPBU</name>
<sequence>MQVSATEEKIVEVTIPTRAVKAELAKGLIVYPRLSAPAFVEAGGTFKLVISQPATVEKVVIDDGYGHSYECSVEAISDTLYTVRVPSDAVKGVYDLIVFLSDKVVGEPHAVYVGKSSDYNEMLIVHISDRHFGVVNANGRAAANYDLAVAVIALGLPANTIVIDTGDVADTANGYEYMQSLDVDLLLNKPLIGVPGNHDHVAGSKLYTVYRGPFNYTLSIFNLYRIVGIDSGSEGYISDDQAEWARRILESSQEPVTILLFHHPHFTHLYGEEPTVFKASTADELYEILVSNKPDSTYTYIYSSWLANNESLKTLIEGIMANKAKLILVLSGHIHMDSYALVERPDGSKIQYIVTTSTGGSVRTYRNDYHGFRIIKVTADGGLEIYGDGKPWELHASFSTENTTVAYVTGKNAVAMLFTLGNSNVAKLMEKTVLAVHVPEEFEGKTVKALLKGLDRVELRCTPLGCVAYGIADTPPKVGYTYKLVLYTTEDLEPPSITVKRVTPKSPTIGRQVSITFTVSDDSWGVAKVLVTLQYDGKKVELLPSKTGDVYRVVLQKLNTTKAVVTITAIDASGKESSKTITIEYQAPQPVGEQPAQQPTEQPKEEITQSQPAENMTETKPAESAEEQPSQLVEQPVEEQPAETPPTATTPTTPTTQPSPEASGPSTMVIVLVAVAVAVGAAIFLLAVRRS</sequence>
<evidence type="ECO:0000256" key="2">
    <source>
        <dbReference type="ARBA" id="ARBA00022801"/>
    </source>
</evidence>
<feature type="domain" description="Calcineurin-like phosphoesterase" evidence="7">
    <location>
        <begin position="122"/>
        <end position="336"/>
    </location>
</feature>
<feature type="transmembrane region" description="Helical" evidence="6">
    <location>
        <begin position="668"/>
        <end position="688"/>
    </location>
</feature>
<dbReference type="EnsemblBacteria" id="ABM79946">
    <property type="protein sequence ID" value="ABM79946"/>
    <property type="gene ID" value="Hbut_0069"/>
</dbReference>
<dbReference type="eggNOG" id="arCOG01144">
    <property type="taxonomic scope" value="Archaea"/>
</dbReference>
<keyword evidence="3" id="KW-0408">Iron</keyword>
<keyword evidence="9" id="KW-1185">Reference proteome</keyword>
<keyword evidence="6" id="KW-0812">Transmembrane</keyword>
<dbReference type="KEGG" id="hbu:Hbut_0069"/>
<dbReference type="EMBL" id="CP000493">
    <property type="protein sequence ID" value="ABM79946.1"/>
    <property type="molecule type" value="Genomic_DNA"/>
</dbReference>
<evidence type="ECO:0000313" key="9">
    <source>
        <dbReference type="Proteomes" id="UP000002593"/>
    </source>
</evidence>
<evidence type="ECO:0000256" key="3">
    <source>
        <dbReference type="ARBA" id="ARBA00023004"/>
    </source>
</evidence>
<dbReference type="HOGENOM" id="CLU_441224_0_0_2"/>
<keyword evidence="6" id="KW-0472">Membrane</keyword>
<accession>A2BIY5</accession>
<dbReference type="InterPro" id="IPR050884">
    <property type="entry name" value="CNP_phosphodiesterase-III"/>
</dbReference>
<keyword evidence="6" id="KW-1133">Transmembrane helix</keyword>
<dbReference type="PANTHER" id="PTHR42988">
    <property type="entry name" value="PHOSPHOHYDROLASE"/>
    <property type="match status" value="1"/>
</dbReference>
<keyword evidence="2" id="KW-0378">Hydrolase</keyword>
<gene>
    <name evidence="8" type="ordered locus">Hbut_0069</name>
</gene>
<evidence type="ECO:0000256" key="6">
    <source>
        <dbReference type="SAM" id="Phobius"/>
    </source>
</evidence>
<feature type="region of interest" description="Disordered" evidence="5">
    <location>
        <begin position="586"/>
        <end position="664"/>
    </location>
</feature>
<dbReference type="STRING" id="415426.Hbut_0069"/>
<reference evidence="8 9" key="1">
    <citation type="journal article" date="2007" name="Archaea">
        <title>The genome of Hyperthermus butylicus: a sulfur-reducing, peptide fermenting, neutrophilic Crenarchaeote growing up to 108 degrees C.</title>
        <authorList>
            <person name="Brugger K."/>
            <person name="Chen L."/>
            <person name="Stark M."/>
            <person name="Zibat A."/>
            <person name="Redder P."/>
            <person name="Ruepp A."/>
            <person name="Awayez M."/>
            <person name="She Q."/>
            <person name="Garrett R.A."/>
            <person name="Klenk H.P."/>
        </authorList>
    </citation>
    <scope>NUCLEOTIDE SEQUENCE [LARGE SCALE GENOMIC DNA]</scope>
    <source>
        <strain evidence="9">DSM 5456 / JCM 9403 / PLM1-5</strain>
    </source>
</reference>
<feature type="compositionally biased region" description="Low complexity" evidence="5">
    <location>
        <begin position="645"/>
        <end position="661"/>
    </location>
</feature>
<dbReference type="Pfam" id="PF00149">
    <property type="entry name" value="Metallophos"/>
    <property type="match status" value="1"/>
</dbReference>
<dbReference type="Proteomes" id="UP000002593">
    <property type="component" value="Chromosome"/>
</dbReference>
<dbReference type="InterPro" id="IPR004843">
    <property type="entry name" value="Calcineurin-like_PHP"/>
</dbReference>
<keyword evidence="1" id="KW-0479">Metal-binding</keyword>
<organism evidence="8 9">
    <name type="scientific">Hyperthermus butylicus (strain DSM 5456 / JCM 9403 / PLM1-5)</name>
    <dbReference type="NCBI Taxonomy" id="415426"/>
    <lineage>
        <taxon>Archaea</taxon>
        <taxon>Thermoproteota</taxon>
        <taxon>Thermoprotei</taxon>
        <taxon>Desulfurococcales</taxon>
        <taxon>Pyrodictiaceae</taxon>
        <taxon>Hyperthermus</taxon>
    </lineage>
</organism>
<dbReference type="PANTHER" id="PTHR42988:SF2">
    <property type="entry name" value="CYCLIC NUCLEOTIDE PHOSPHODIESTERASE CBUA0032-RELATED"/>
    <property type="match status" value="1"/>
</dbReference>
<evidence type="ECO:0000256" key="1">
    <source>
        <dbReference type="ARBA" id="ARBA00022723"/>
    </source>
</evidence>